<dbReference type="PANTHER" id="PTHR37998:SF1">
    <property type="entry name" value="CATION CHANNEL SPERM-ASSOCIATED AUXILIARY SUBUNIT TMEM262"/>
    <property type="match status" value="1"/>
</dbReference>
<keyword evidence="1" id="KW-0812">Transmembrane</keyword>
<dbReference type="AlphaFoldDB" id="A0AA40HQF1"/>
<sequence length="129" mass="15263">MDALLTSVCAATRMRWRDRIAMLFFPKGMVLTMAAMLLFFIHLLIFASDVYNFCFTYHYDRMSFRYTVVLMFSKVISICWAAMGSLYAEMEDYKIARCFALVILMLNTAMFFNRLSLEFLAMQYREESH</sequence>
<dbReference type="EMBL" id="JAULJE010000013">
    <property type="protein sequence ID" value="KAK1335531.1"/>
    <property type="molecule type" value="Genomic_DNA"/>
</dbReference>
<dbReference type="Proteomes" id="UP001177744">
    <property type="component" value="Unassembled WGS sequence"/>
</dbReference>
<dbReference type="PANTHER" id="PTHR37998">
    <property type="entry name" value="TRANSMEMBRANE PROTEIN 262"/>
    <property type="match status" value="1"/>
</dbReference>
<keyword evidence="1" id="KW-0472">Membrane</keyword>
<keyword evidence="3" id="KW-1185">Reference proteome</keyword>
<evidence type="ECO:0000313" key="3">
    <source>
        <dbReference type="Proteomes" id="UP001177744"/>
    </source>
</evidence>
<dbReference type="InterPro" id="IPR040431">
    <property type="entry name" value="TM262"/>
</dbReference>
<feature type="transmembrane region" description="Helical" evidence="1">
    <location>
        <begin position="95"/>
        <end position="112"/>
    </location>
</feature>
<comment type="caution">
    <text evidence="2">The sequence shown here is derived from an EMBL/GenBank/DDBJ whole genome shotgun (WGS) entry which is preliminary data.</text>
</comment>
<proteinExistence type="predicted"/>
<feature type="transmembrane region" description="Helical" evidence="1">
    <location>
        <begin position="66"/>
        <end position="88"/>
    </location>
</feature>
<reference evidence="2" key="1">
    <citation type="submission" date="2023-06" db="EMBL/GenBank/DDBJ databases">
        <title>Reference genome for the Northern bat (Eptesicus nilssonii), a most northern bat species.</title>
        <authorList>
            <person name="Laine V.N."/>
            <person name="Pulliainen A.T."/>
            <person name="Lilley T.M."/>
        </authorList>
    </citation>
    <scope>NUCLEOTIDE SEQUENCE</scope>
    <source>
        <strain evidence="2">BLF_Eptnil</strain>
        <tissue evidence="2">Kidney</tissue>
    </source>
</reference>
<evidence type="ECO:0000256" key="1">
    <source>
        <dbReference type="SAM" id="Phobius"/>
    </source>
</evidence>
<evidence type="ECO:0000313" key="2">
    <source>
        <dbReference type="EMBL" id="KAK1335531.1"/>
    </source>
</evidence>
<protein>
    <recommendedName>
        <fullName evidence="4">Transmembrane protein 262</fullName>
    </recommendedName>
</protein>
<feature type="transmembrane region" description="Helical" evidence="1">
    <location>
        <begin position="20"/>
        <end position="46"/>
    </location>
</feature>
<name>A0AA40HQF1_CNENI</name>
<keyword evidence="1" id="KW-1133">Transmembrane helix</keyword>
<accession>A0AA40HQF1</accession>
<organism evidence="2 3">
    <name type="scientific">Cnephaeus nilssonii</name>
    <name type="common">Northern bat</name>
    <name type="synonym">Eptesicus nilssonii</name>
    <dbReference type="NCBI Taxonomy" id="3371016"/>
    <lineage>
        <taxon>Eukaryota</taxon>
        <taxon>Metazoa</taxon>
        <taxon>Chordata</taxon>
        <taxon>Craniata</taxon>
        <taxon>Vertebrata</taxon>
        <taxon>Euteleostomi</taxon>
        <taxon>Mammalia</taxon>
        <taxon>Eutheria</taxon>
        <taxon>Laurasiatheria</taxon>
        <taxon>Chiroptera</taxon>
        <taxon>Yangochiroptera</taxon>
        <taxon>Vespertilionidae</taxon>
        <taxon>Cnephaeus</taxon>
    </lineage>
</organism>
<gene>
    <name evidence="2" type="ORF">QTO34_003319</name>
</gene>
<evidence type="ECO:0008006" key="4">
    <source>
        <dbReference type="Google" id="ProtNLM"/>
    </source>
</evidence>